<comment type="caution">
    <text evidence="2">The sequence shown here is derived from an EMBL/GenBank/DDBJ whole genome shotgun (WGS) entry which is preliminary data.</text>
</comment>
<evidence type="ECO:0000313" key="2">
    <source>
        <dbReference type="EMBL" id="MDS9469214.1"/>
    </source>
</evidence>
<evidence type="ECO:0000256" key="1">
    <source>
        <dbReference type="SAM" id="Phobius"/>
    </source>
</evidence>
<keyword evidence="3" id="KW-1185">Reference proteome</keyword>
<organism evidence="2 3">
    <name type="scientific">Paracoccus aurantius</name>
    <dbReference type="NCBI Taxonomy" id="3073814"/>
    <lineage>
        <taxon>Bacteria</taxon>
        <taxon>Pseudomonadati</taxon>
        <taxon>Pseudomonadota</taxon>
        <taxon>Alphaproteobacteria</taxon>
        <taxon>Rhodobacterales</taxon>
        <taxon>Paracoccaceae</taxon>
        <taxon>Paracoccus</taxon>
    </lineage>
</organism>
<dbReference type="Proteomes" id="UP001269144">
    <property type="component" value="Unassembled WGS sequence"/>
</dbReference>
<evidence type="ECO:0000313" key="3">
    <source>
        <dbReference type="Proteomes" id="UP001269144"/>
    </source>
</evidence>
<reference evidence="3" key="1">
    <citation type="submission" date="2023-07" db="EMBL/GenBank/DDBJ databases">
        <title>Paracoccus sp. MBLB3053 whole genome sequence.</title>
        <authorList>
            <person name="Hwang C.Y."/>
            <person name="Cho E.-S."/>
            <person name="Seo M.-J."/>
        </authorList>
    </citation>
    <scope>NUCLEOTIDE SEQUENCE [LARGE SCALE GENOMIC DNA]</scope>
    <source>
        <strain evidence="3">MBLB3053</strain>
    </source>
</reference>
<name>A0ABU2HVY6_9RHOB</name>
<keyword evidence="1" id="KW-0472">Membrane</keyword>
<dbReference type="EMBL" id="JAVQLW010000003">
    <property type="protein sequence ID" value="MDS9469214.1"/>
    <property type="molecule type" value="Genomic_DNA"/>
</dbReference>
<accession>A0ABU2HVY6</accession>
<proteinExistence type="predicted"/>
<sequence length="238" mass="26154">MSGDELDATDPLHAEVKRLADALDDALEKVEKSEEGADWKRRSRLLRLEAQYLLSNQPKPRTQPKSRGQRLWSGITGAFSALFGFLLRLAPVLPPLVVAAFGFMLTGTTREFLELRKVELEEQKLDLATIQAIDDHLEKLRASNIGQDEADQIASRIAYFGTRAIVPLVAELRTIRTEVDPRAKAIAGALEVSALYPGQRDRICAILKEAGSESMRGVLSEAGQKVGSQIFARIGCDG</sequence>
<keyword evidence="1" id="KW-1133">Transmembrane helix</keyword>
<protein>
    <recommendedName>
        <fullName evidence="4">DUF3618 domain-containing protein</fullName>
    </recommendedName>
</protein>
<feature type="transmembrane region" description="Helical" evidence="1">
    <location>
        <begin position="71"/>
        <end position="90"/>
    </location>
</feature>
<keyword evidence="1" id="KW-0812">Transmembrane</keyword>
<dbReference type="RefSeq" id="WP_311161779.1">
    <property type="nucleotide sequence ID" value="NZ_JAVQLW010000003.1"/>
</dbReference>
<gene>
    <name evidence="2" type="ORF">RGQ15_16760</name>
</gene>
<evidence type="ECO:0008006" key="4">
    <source>
        <dbReference type="Google" id="ProtNLM"/>
    </source>
</evidence>